<dbReference type="STRING" id="1246581.A0A2H9TJP4"/>
<sequence>MAPKSLLVFHHSGEYRKWRLEHCRVGTIIGLVSTKGNIHEGHYSLCTLSPFPSCVVTLARQQCDVVVVSLATNEGQFATLEEYQMFPRHPAEDLERLQECGLVDVVLLPPVQELFKHGSQHGARVYLQSDIVPFDYVNTDILEGECTMLAKLLNLVTPTRVYLGQKDLVRTRVLQRMIDDLQYPIDVISIPTVRADDGAAFDARLLRLSISQRDIVAAVYRALRTMISAYLGDMFRADVLVEQGRATLAAVGLKVNWVRVAHPFGFQDLQEIDPAVGAVAFISITIGGVTHTDNAILAPLIPAHEQTLWSLVRSVGKSDNKPQS</sequence>
<dbReference type="Pfam" id="PF02569">
    <property type="entry name" value="Pantoate_ligase"/>
    <property type="match status" value="1"/>
</dbReference>
<dbReference type="AlphaFoldDB" id="A0A2H9TJP4"/>
<dbReference type="UniPathway" id="UPA00028">
    <property type="reaction ID" value="UER00005"/>
</dbReference>
<comment type="similarity">
    <text evidence="2">Belongs to the pantothenate synthetase family.</text>
</comment>
<proteinExistence type="inferred from homology"/>
<evidence type="ECO:0000256" key="8">
    <source>
        <dbReference type="ARBA" id="ARBA00022840"/>
    </source>
</evidence>
<dbReference type="InterPro" id="IPR042176">
    <property type="entry name" value="Pantoate_ligase_C"/>
</dbReference>
<evidence type="ECO:0000313" key="12">
    <source>
        <dbReference type="EMBL" id="PJF17977.1"/>
    </source>
</evidence>
<accession>A0A2H9TJP4</accession>
<evidence type="ECO:0000313" key="13">
    <source>
        <dbReference type="Proteomes" id="UP000240830"/>
    </source>
</evidence>
<evidence type="ECO:0000256" key="7">
    <source>
        <dbReference type="ARBA" id="ARBA00022741"/>
    </source>
</evidence>
<keyword evidence="13" id="KW-1185">Reference proteome</keyword>
<name>A0A2H9TJP4_9FUNG</name>
<keyword evidence="5" id="KW-0436">Ligase</keyword>
<dbReference type="Gene3D" id="3.40.50.620">
    <property type="entry name" value="HUPs"/>
    <property type="match status" value="1"/>
</dbReference>
<dbReference type="GO" id="GO:0005524">
    <property type="term" value="F:ATP binding"/>
    <property type="evidence" value="ECO:0007669"/>
    <property type="project" value="UniProtKB-KW"/>
</dbReference>
<dbReference type="EC" id="6.3.2.1" evidence="3"/>
<evidence type="ECO:0000256" key="6">
    <source>
        <dbReference type="ARBA" id="ARBA00022655"/>
    </source>
</evidence>
<dbReference type="GO" id="GO:0015940">
    <property type="term" value="P:pantothenate biosynthetic process"/>
    <property type="evidence" value="ECO:0007669"/>
    <property type="project" value="UniProtKB-UniPathway"/>
</dbReference>
<evidence type="ECO:0000256" key="9">
    <source>
        <dbReference type="ARBA" id="ARBA00029902"/>
    </source>
</evidence>
<evidence type="ECO:0000256" key="11">
    <source>
        <dbReference type="ARBA" id="ARBA00048258"/>
    </source>
</evidence>
<dbReference type="PANTHER" id="PTHR21299">
    <property type="entry name" value="CYTIDYLATE KINASE/PANTOATE-BETA-ALANINE LIGASE"/>
    <property type="match status" value="1"/>
</dbReference>
<dbReference type="EMBL" id="MTSL01000150">
    <property type="protein sequence ID" value="PJF17977.1"/>
    <property type="molecule type" value="Genomic_DNA"/>
</dbReference>
<evidence type="ECO:0000256" key="1">
    <source>
        <dbReference type="ARBA" id="ARBA00004990"/>
    </source>
</evidence>
<dbReference type="Proteomes" id="UP000240830">
    <property type="component" value="Unassembled WGS sequence"/>
</dbReference>
<keyword evidence="7" id="KW-0547">Nucleotide-binding</keyword>
<keyword evidence="8" id="KW-0067">ATP-binding</keyword>
<dbReference type="SUPFAM" id="SSF52374">
    <property type="entry name" value="Nucleotidylyl transferase"/>
    <property type="match status" value="1"/>
</dbReference>
<comment type="catalytic activity">
    <reaction evidence="11">
        <text>(R)-pantoate + beta-alanine + ATP = (R)-pantothenate + AMP + diphosphate + H(+)</text>
        <dbReference type="Rhea" id="RHEA:10912"/>
        <dbReference type="ChEBI" id="CHEBI:15378"/>
        <dbReference type="ChEBI" id="CHEBI:15980"/>
        <dbReference type="ChEBI" id="CHEBI:29032"/>
        <dbReference type="ChEBI" id="CHEBI:30616"/>
        <dbReference type="ChEBI" id="CHEBI:33019"/>
        <dbReference type="ChEBI" id="CHEBI:57966"/>
        <dbReference type="ChEBI" id="CHEBI:456215"/>
        <dbReference type="EC" id="6.3.2.1"/>
    </reaction>
</comment>
<dbReference type="Gene3D" id="3.30.1300.10">
    <property type="entry name" value="Pantoate-beta-alanine ligase, C-terminal domain"/>
    <property type="match status" value="1"/>
</dbReference>
<evidence type="ECO:0000256" key="3">
    <source>
        <dbReference type="ARBA" id="ARBA00012219"/>
    </source>
</evidence>
<keyword evidence="6" id="KW-0566">Pantothenate biosynthesis</keyword>
<dbReference type="OrthoDB" id="2020436at2759"/>
<evidence type="ECO:0000256" key="2">
    <source>
        <dbReference type="ARBA" id="ARBA00009256"/>
    </source>
</evidence>
<dbReference type="InterPro" id="IPR014729">
    <property type="entry name" value="Rossmann-like_a/b/a_fold"/>
</dbReference>
<dbReference type="InterPro" id="IPR003721">
    <property type="entry name" value="Pantoate_ligase"/>
</dbReference>
<organism evidence="12 13">
    <name type="scientific">Paramicrosporidium saccamoebae</name>
    <dbReference type="NCBI Taxonomy" id="1246581"/>
    <lineage>
        <taxon>Eukaryota</taxon>
        <taxon>Fungi</taxon>
        <taxon>Fungi incertae sedis</taxon>
        <taxon>Cryptomycota</taxon>
        <taxon>Cryptomycota incertae sedis</taxon>
        <taxon>Paramicrosporidium</taxon>
    </lineage>
</organism>
<evidence type="ECO:0000256" key="4">
    <source>
        <dbReference type="ARBA" id="ARBA00015647"/>
    </source>
</evidence>
<comment type="caution">
    <text evidence="12">The sequence shown here is derived from an EMBL/GenBank/DDBJ whole genome shotgun (WGS) entry which is preliminary data.</text>
</comment>
<reference evidence="12 13" key="1">
    <citation type="submission" date="2016-10" db="EMBL/GenBank/DDBJ databases">
        <title>The genome of Paramicrosporidium saccamoebae is the missing link in understanding Cryptomycota and Microsporidia evolution.</title>
        <authorList>
            <person name="Quandt C.A."/>
            <person name="Beaudet D."/>
            <person name="Corsaro D."/>
            <person name="Michel R."/>
            <person name="Corradi N."/>
            <person name="James T."/>
        </authorList>
    </citation>
    <scope>NUCLEOTIDE SEQUENCE [LARGE SCALE GENOMIC DNA]</scope>
    <source>
        <strain evidence="12 13">KSL3</strain>
    </source>
</reference>
<dbReference type="GO" id="GO:0004592">
    <property type="term" value="F:pantoate-beta-alanine ligase activity"/>
    <property type="evidence" value="ECO:0007669"/>
    <property type="project" value="UniProtKB-EC"/>
</dbReference>
<evidence type="ECO:0000256" key="5">
    <source>
        <dbReference type="ARBA" id="ARBA00022598"/>
    </source>
</evidence>
<evidence type="ECO:0000256" key="10">
    <source>
        <dbReference type="ARBA" id="ARBA00032806"/>
    </source>
</evidence>
<comment type="pathway">
    <text evidence="1">Cofactor biosynthesis; (R)-pantothenate biosynthesis; (R)-pantothenate from (R)-pantoate and beta-alanine: step 1/1.</text>
</comment>
<dbReference type="PANTHER" id="PTHR21299:SF1">
    <property type="entry name" value="PANTOATE--BETA-ALANINE LIGASE"/>
    <property type="match status" value="1"/>
</dbReference>
<gene>
    <name evidence="12" type="ORF">PSACC_02265</name>
</gene>
<protein>
    <recommendedName>
        <fullName evidence="4">Pantoate--beta-alanine ligase</fullName>
        <ecNumber evidence="3">6.3.2.1</ecNumber>
    </recommendedName>
    <alternativeName>
        <fullName evidence="10">Pantoate-activating enzyme</fullName>
    </alternativeName>
    <alternativeName>
        <fullName evidence="9">Pantothenate synthetase</fullName>
    </alternativeName>
</protein>